<organism evidence="1 2">
    <name type="scientific">Setaria viridis</name>
    <name type="common">Green bristlegrass</name>
    <name type="synonym">Setaria italica subsp. viridis</name>
    <dbReference type="NCBI Taxonomy" id="4556"/>
    <lineage>
        <taxon>Eukaryota</taxon>
        <taxon>Viridiplantae</taxon>
        <taxon>Streptophyta</taxon>
        <taxon>Embryophyta</taxon>
        <taxon>Tracheophyta</taxon>
        <taxon>Spermatophyta</taxon>
        <taxon>Magnoliopsida</taxon>
        <taxon>Liliopsida</taxon>
        <taxon>Poales</taxon>
        <taxon>Poaceae</taxon>
        <taxon>PACMAD clade</taxon>
        <taxon>Panicoideae</taxon>
        <taxon>Panicodae</taxon>
        <taxon>Paniceae</taxon>
        <taxon>Cenchrinae</taxon>
        <taxon>Setaria</taxon>
    </lineage>
</organism>
<dbReference type="PANTHER" id="PTHR31264">
    <property type="entry name" value="OS07G0554500 PROTEIN-RELATED"/>
    <property type="match status" value="1"/>
</dbReference>
<dbReference type="AlphaFoldDB" id="A0A4U6VYS0"/>
<evidence type="ECO:0008006" key="3">
    <source>
        <dbReference type="Google" id="ProtNLM"/>
    </source>
</evidence>
<dbReference type="Proteomes" id="UP000298652">
    <property type="component" value="Chromosome 2"/>
</dbReference>
<dbReference type="EMBL" id="CM016553">
    <property type="protein sequence ID" value="TKW35191.1"/>
    <property type="molecule type" value="Genomic_DNA"/>
</dbReference>
<proteinExistence type="predicted"/>
<dbReference type="PANTHER" id="PTHR31264:SF3">
    <property type="entry name" value="OS07G0554100 PROTEIN"/>
    <property type="match status" value="1"/>
</dbReference>
<evidence type="ECO:0000313" key="2">
    <source>
        <dbReference type="Proteomes" id="UP000298652"/>
    </source>
</evidence>
<dbReference type="Gramene" id="TKW35191">
    <property type="protein sequence ID" value="TKW35191"/>
    <property type="gene ID" value="SEVIR_2G355800v2"/>
</dbReference>
<protein>
    <recommendedName>
        <fullName evidence="3">F-box domain-containing protein</fullName>
    </recommendedName>
</protein>
<gene>
    <name evidence="1" type="ORF">SEVIR_2G355800v2</name>
</gene>
<accession>A0A4U6VYS0</accession>
<evidence type="ECO:0000313" key="1">
    <source>
        <dbReference type="EMBL" id="TKW35191.1"/>
    </source>
</evidence>
<sequence>MLRQLRRAYRDAGELQRTGAACLLRHVCLAWRRRGRRFSFARGGQLGRPRRRPRPRLHRVASHADLARASTACASFRRLIADPSFQRRHRHPPLLLGFLGAGGVGFQPVEAPHPNAPVARSFGNAAGFSFDYIPNSSELGWGPCDVSHGRVLLQASPVHGNDADSFALPDLAVCNPLFRQYLLLPRIHEDLLAYVQIEERNIYYFDESLPSGDWEETSFRVLRTIESRTGLVVCVFSSTSGCWSVGASTSWVVLSFNIPPRQPMLETPQFAYSCCYWKIRDLNKLLKLDMDTMEFSSIDLQPELYNQSIAIVEAGGGNLGMFTPRLYVYSGL</sequence>
<keyword evidence="2" id="KW-1185">Reference proteome</keyword>
<reference evidence="1" key="1">
    <citation type="submission" date="2019-03" db="EMBL/GenBank/DDBJ databases">
        <title>WGS assembly of Setaria viridis.</title>
        <authorList>
            <person name="Huang P."/>
            <person name="Jenkins J."/>
            <person name="Grimwood J."/>
            <person name="Barry K."/>
            <person name="Healey A."/>
            <person name="Mamidi S."/>
            <person name="Sreedasyam A."/>
            <person name="Shu S."/>
            <person name="Feldman M."/>
            <person name="Wu J."/>
            <person name="Yu Y."/>
            <person name="Chen C."/>
            <person name="Johnson J."/>
            <person name="Rokhsar D."/>
            <person name="Baxter I."/>
            <person name="Schmutz J."/>
            <person name="Brutnell T."/>
            <person name="Kellogg E."/>
        </authorList>
    </citation>
    <scope>NUCLEOTIDE SEQUENCE [LARGE SCALE GENOMIC DNA]</scope>
</reference>
<name>A0A4U6VYS0_SETVI</name>